<dbReference type="PANTHER" id="PTHR43630">
    <property type="entry name" value="POLY-BETA-1,6-N-ACETYL-D-GLUCOSAMINE SYNTHASE"/>
    <property type="match status" value="1"/>
</dbReference>
<dbReference type="GO" id="GO:0016757">
    <property type="term" value="F:glycosyltransferase activity"/>
    <property type="evidence" value="ECO:0007669"/>
    <property type="project" value="UniProtKB-KW"/>
</dbReference>
<evidence type="ECO:0000313" key="6">
    <source>
        <dbReference type="EMBL" id="QRE04462.1"/>
    </source>
</evidence>
<dbReference type="SUPFAM" id="SSF53448">
    <property type="entry name" value="Nucleotide-diphospho-sugar transferases"/>
    <property type="match status" value="1"/>
</dbReference>
<feature type="transmembrane region" description="Helical" evidence="4">
    <location>
        <begin position="6"/>
        <end position="26"/>
    </location>
</feature>
<dbReference type="Proteomes" id="UP000596329">
    <property type="component" value="Chromosome"/>
</dbReference>
<evidence type="ECO:0000259" key="5">
    <source>
        <dbReference type="Pfam" id="PF00535"/>
    </source>
</evidence>
<dbReference type="Gene3D" id="3.90.550.10">
    <property type="entry name" value="Spore Coat Polysaccharide Biosynthesis Protein SpsA, Chain A"/>
    <property type="match status" value="1"/>
</dbReference>
<reference evidence="6 7" key="1">
    <citation type="submission" date="2020-07" db="EMBL/GenBank/DDBJ databases">
        <title>Genomic characterization of Flavobacterium psychrophilum strains.</title>
        <authorList>
            <person name="Castillo D."/>
            <person name="Jorgensen J."/>
            <person name="Middelboe M."/>
        </authorList>
    </citation>
    <scope>NUCLEOTIDE SEQUENCE [LARGE SCALE GENOMIC DNA]</scope>
    <source>
        <strain evidence="6 7">FPS-R7</strain>
    </source>
</reference>
<dbReference type="EMBL" id="CP059075">
    <property type="protein sequence ID" value="QRE04462.1"/>
    <property type="molecule type" value="Genomic_DNA"/>
</dbReference>
<evidence type="ECO:0000256" key="4">
    <source>
        <dbReference type="SAM" id="Phobius"/>
    </source>
</evidence>
<evidence type="ECO:0000256" key="1">
    <source>
        <dbReference type="ARBA" id="ARBA00006739"/>
    </source>
</evidence>
<keyword evidence="4" id="KW-1133">Transmembrane helix</keyword>
<feature type="transmembrane region" description="Helical" evidence="4">
    <location>
        <begin position="336"/>
        <end position="357"/>
    </location>
</feature>
<dbReference type="RefSeq" id="WP_071957578.1">
    <property type="nucleotide sequence ID" value="NZ_CP059075.1"/>
</dbReference>
<keyword evidence="3 6" id="KW-0808">Transferase</keyword>
<accession>A0A7U2NG54</accession>
<evidence type="ECO:0000256" key="3">
    <source>
        <dbReference type="ARBA" id="ARBA00022679"/>
    </source>
</evidence>
<evidence type="ECO:0000313" key="7">
    <source>
        <dbReference type="Proteomes" id="UP000596329"/>
    </source>
</evidence>
<feature type="transmembrane region" description="Helical" evidence="4">
    <location>
        <begin position="274"/>
        <end position="297"/>
    </location>
</feature>
<keyword evidence="4" id="KW-0812">Transmembrane</keyword>
<dbReference type="InterPro" id="IPR001173">
    <property type="entry name" value="Glyco_trans_2-like"/>
</dbReference>
<dbReference type="AlphaFoldDB" id="A0A7U2NG54"/>
<protein>
    <submittedName>
        <fullName evidence="6">Glycosyltransferase</fullName>
    </submittedName>
</protein>
<comment type="similarity">
    <text evidence="1">Belongs to the glycosyltransferase 2 family.</text>
</comment>
<sequence length="369" mass="42539">MEIVNYIFACITIYYLLNIIWLIYGFTKVKPFDNENVSPKTRFSIVVPFRNEQYNLPKLLLCIDQLNYPKDLFEVILVDDDSEEELQITNYELQIIIVHNIRVSNSPKKDAINTAIAIAKNDWVITTDADCLVGPNWLSTFDAFIQKNKPKMVAAGVFYKTNSGFLDAFQQLDFLSLQGTTIGSFGNNQAFMCNGANFCYQKAFFYELNGFDGNDKIASGDDVFLLQKAIQKAKNEVCFLKSEWAIVQTKSEKTWKYLFNQRVRWASKTGNYNGLYSMQLGVSVLLMNLFWVLGFLFFVLGMINLNCFVLLLFSKFIVDFFLLYKASSFFKASLNYLLFGSLLYPLFCVVVGFYSFFGSYSWKGRVFYK</sequence>
<keyword evidence="2" id="KW-0328">Glycosyltransferase</keyword>
<dbReference type="Pfam" id="PF00535">
    <property type="entry name" value="Glycos_transf_2"/>
    <property type="match status" value="1"/>
</dbReference>
<keyword evidence="4" id="KW-0472">Membrane</keyword>
<name>A0A7U2NG54_FLAPS</name>
<feature type="domain" description="Glycosyltransferase 2-like" evidence="5">
    <location>
        <begin position="44"/>
        <end position="205"/>
    </location>
</feature>
<dbReference type="PANTHER" id="PTHR43630:SF1">
    <property type="entry name" value="POLY-BETA-1,6-N-ACETYL-D-GLUCOSAMINE SYNTHASE"/>
    <property type="match status" value="1"/>
</dbReference>
<feature type="transmembrane region" description="Helical" evidence="4">
    <location>
        <begin position="303"/>
        <end position="324"/>
    </location>
</feature>
<organism evidence="6 7">
    <name type="scientific">Flavobacterium psychrophilum</name>
    <dbReference type="NCBI Taxonomy" id="96345"/>
    <lineage>
        <taxon>Bacteria</taxon>
        <taxon>Pseudomonadati</taxon>
        <taxon>Bacteroidota</taxon>
        <taxon>Flavobacteriia</taxon>
        <taxon>Flavobacteriales</taxon>
        <taxon>Flavobacteriaceae</taxon>
        <taxon>Flavobacterium</taxon>
    </lineage>
</organism>
<dbReference type="CDD" id="cd04192">
    <property type="entry name" value="GT_2_like_e"/>
    <property type="match status" value="1"/>
</dbReference>
<dbReference type="InterPro" id="IPR029044">
    <property type="entry name" value="Nucleotide-diphossugar_trans"/>
</dbReference>
<proteinExistence type="inferred from homology"/>
<gene>
    <name evidence="6" type="ORF">H0H26_02330</name>
</gene>
<evidence type="ECO:0000256" key="2">
    <source>
        <dbReference type="ARBA" id="ARBA00022676"/>
    </source>
</evidence>